<evidence type="ECO:0000313" key="3">
    <source>
        <dbReference type="Proteomes" id="UP001165679"/>
    </source>
</evidence>
<reference evidence="2" key="2">
    <citation type="submission" date="2022-10" db="EMBL/GenBank/DDBJ databases">
        <authorList>
            <person name="Trinh H.N."/>
        </authorList>
    </citation>
    <scope>NUCLEOTIDE SEQUENCE</scope>
    <source>
        <strain evidence="2">RN2-1</strain>
    </source>
</reference>
<dbReference type="InterPro" id="IPR052741">
    <property type="entry name" value="Mitochondrial_HTD2"/>
</dbReference>
<dbReference type="AlphaFoldDB" id="A0AA41YNW7"/>
<dbReference type="Pfam" id="PF13452">
    <property type="entry name" value="FAS1_DH_region"/>
    <property type="match status" value="1"/>
</dbReference>
<accession>A0AA41YNW7</accession>
<keyword evidence="3" id="KW-1185">Reference proteome</keyword>
<dbReference type="GO" id="GO:0019171">
    <property type="term" value="F:(3R)-hydroxyacyl-[acyl-carrier-protein] dehydratase activity"/>
    <property type="evidence" value="ECO:0007669"/>
    <property type="project" value="TreeGrafter"/>
</dbReference>
<name>A0AA41YNW7_9PROT</name>
<organism evidence="2 3">
    <name type="scientific">Limobrevibacterium gyesilva</name>
    <dbReference type="NCBI Taxonomy" id="2991712"/>
    <lineage>
        <taxon>Bacteria</taxon>
        <taxon>Pseudomonadati</taxon>
        <taxon>Pseudomonadota</taxon>
        <taxon>Alphaproteobacteria</taxon>
        <taxon>Acetobacterales</taxon>
        <taxon>Acetobacteraceae</taxon>
        <taxon>Limobrevibacterium</taxon>
    </lineage>
</organism>
<proteinExistence type="predicted"/>
<dbReference type="InterPro" id="IPR039569">
    <property type="entry name" value="FAS1-like_DH_region"/>
</dbReference>
<gene>
    <name evidence="2" type="ORF">OL599_04350</name>
</gene>
<dbReference type="SUPFAM" id="SSF54637">
    <property type="entry name" value="Thioesterase/thiol ester dehydrase-isomerase"/>
    <property type="match status" value="2"/>
</dbReference>
<dbReference type="RefSeq" id="WP_264712418.1">
    <property type="nucleotide sequence ID" value="NZ_JAPDNT010000002.1"/>
</dbReference>
<evidence type="ECO:0000259" key="1">
    <source>
        <dbReference type="Pfam" id="PF13452"/>
    </source>
</evidence>
<feature type="domain" description="FAS1-like dehydratase" evidence="1">
    <location>
        <begin position="81"/>
        <end position="145"/>
    </location>
</feature>
<protein>
    <submittedName>
        <fullName evidence="2">MaoC family dehydratase N-terminal domain-containing protein</fullName>
    </submittedName>
</protein>
<dbReference type="Gene3D" id="3.10.129.10">
    <property type="entry name" value="Hotdog Thioesterase"/>
    <property type="match status" value="2"/>
</dbReference>
<comment type="caution">
    <text evidence="2">The sequence shown here is derived from an EMBL/GenBank/DDBJ whole genome shotgun (WGS) entry which is preliminary data.</text>
</comment>
<sequence>MTLPGLLDIEHLRTWVGKQEVMTDTATAFPVAALSATLDRDDAKPRPGDVLPPLWHWLYFLPLARHSQLGPDGHPQRGGFLPPVPLPRRMWAGGRFNFRKPLHIGEAITRTSTITDVSMKEGRTGRLVFVLVRHEVAGADGVALTEEHDIVYRDAPAAGEASPPPRPAPGGAQWRRDIVPDDVLLFRYSALTFNGHRIHYDRRYVTTAEGYPGLVVHGPLIATLLVDLLRRHTDAPLAAFRFRAVRPIFDIAPFAVCGAPGGDGPDGSKTALWAQDSDGFLCMEAEAVTAPG</sequence>
<dbReference type="PANTHER" id="PTHR28152:SF1">
    <property type="entry name" value="HYDROXYACYL-THIOESTER DEHYDRATASE TYPE 2, MITOCHONDRIAL"/>
    <property type="match status" value="1"/>
</dbReference>
<dbReference type="InterPro" id="IPR029069">
    <property type="entry name" value="HotDog_dom_sf"/>
</dbReference>
<reference evidence="2" key="1">
    <citation type="submission" date="2022-09" db="EMBL/GenBank/DDBJ databases">
        <title>Rhodovastum sp. nov. RN2-1 isolated from soil in Seongnam, South Korea.</title>
        <authorList>
            <person name="Le N.T."/>
        </authorList>
    </citation>
    <scope>NUCLEOTIDE SEQUENCE</scope>
    <source>
        <strain evidence="2">RN2-1</strain>
    </source>
</reference>
<dbReference type="PANTHER" id="PTHR28152">
    <property type="entry name" value="HYDROXYACYL-THIOESTER DEHYDRATASE TYPE 2, MITOCHONDRIAL"/>
    <property type="match status" value="1"/>
</dbReference>
<evidence type="ECO:0000313" key="2">
    <source>
        <dbReference type="EMBL" id="MCW3473800.1"/>
    </source>
</evidence>
<dbReference type="EMBL" id="JAPDNT010000002">
    <property type="protein sequence ID" value="MCW3473800.1"/>
    <property type="molecule type" value="Genomic_DNA"/>
</dbReference>
<dbReference type="Proteomes" id="UP001165679">
    <property type="component" value="Unassembled WGS sequence"/>
</dbReference>